<evidence type="ECO:0000313" key="1">
    <source>
        <dbReference type="EMBL" id="KAK2071869.1"/>
    </source>
</evidence>
<keyword evidence="2" id="KW-1185">Reference proteome</keyword>
<accession>A0AAD9I5Y7</accession>
<protein>
    <submittedName>
        <fullName evidence="1">Uncharacterized protein</fullName>
    </submittedName>
</protein>
<reference evidence="1" key="1">
    <citation type="journal article" date="2023" name="Mol. Plant Microbe Interact.">
        <title>Elucidating the Obligate Nature and Biological Capacity of an Invasive Fungal Corn Pathogen.</title>
        <authorList>
            <person name="MacCready J.S."/>
            <person name="Roggenkamp E.M."/>
            <person name="Gdanetz K."/>
            <person name="Chilvers M.I."/>
        </authorList>
    </citation>
    <scope>NUCLEOTIDE SEQUENCE</scope>
    <source>
        <strain evidence="1">PM02</strain>
    </source>
</reference>
<comment type="caution">
    <text evidence="1">The sequence shown here is derived from an EMBL/GenBank/DDBJ whole genome shotgun (WGS) entry which is preliminary data.</text>
</comment>
<name>A0AAD9I5Y7_9PEZI</name>
<gene>
    <name evidence="1" type="ORF">P8C59_006259</name>
</gene>
<organism evidence="1 2">
    <name type="scientific">Phyllachora maydis</name>
    <dbReference type="NCBI Taxonomy" id="1825666"/>
    <lineage>
        <taxon>Eukaryota</taxon>
        <taxon>Fungi</taxon>
        <taxon>Dikarya</taxon>
        <taxon>Ascomycota</taxon>
        <taxon>Pezizomycotina</taxon>
        <taxon>Sordariomycetes</taxon>
        <taxon>Sordariomycetidae</taxon>
        <taxon>Phyllachorales</taxon>
        <taxon>Phyllachoraceae</taxon>
        <taxon>Phyllachora</taxon>
    </lineage>
</organism>
<proteinExistence type="predicted"/>
<evidence type="ECO:0000313" key="2">
    <source>
        <dbReference type="Proteomes" id="UP001217918"/>
    </source>
</evidence>
<dbReference type="AlphaFoldDB" id="A0AAD9I5Y7"/>
<dbReference type="Proteomes" id="UP001217918">
    <property type="component" value="Unassembled WGS sequence"/>
</dbReference>
<sequence>MSGSGGFYTYRCKFWMTDGHHEMVYLADSVCANCLADGRESIDTVPSQDVCNFPGQIRVPRVSEGSLKYMPMELVPGGPGASWQLREEVNQPP</sequence>
<dbReference type="EMBL" id="JAQQPM010000005">
    <property type="protein sequence ID" value="KAK2071869.1"/>
    <property type="molecule type" value="Genomic_DNA"/>
</dbReference>